<keyword evidence="2" id="KW-1185">Reference proteome</keyword>
<gene>
    <name evidence="1" type="ORF">ADEAN_000738200</name>
</gene>
<dbReference type="AlphaFoldDB" id="A0A7G2CKE2"/>
<dbReference type="VEuPathDB" id="TriTrypDB:ADEAN_000738200"/>
<name>A0A7G2CKE2_9TRYP</name>
<sequence length="568" mass="65670">MFRKLKLAGAHPDVLWGIDAQKAQHNGEEMIRLETLMHKRETRHQDLTNEAQHFHFWLRTDHKNNNNNNSQPLKMVECTITPLSHPTIVKRQLTSLFEQSNIMEDFEIAHEKKEMNLESVLRDADMKQTEHIQEAGSLYIRGDKAVENLRRHAVLLVVEDNGLTYLVTLPEVQYTAQEPSYVTPKGGDSTRGYKTIIGPNGEVDPDAQRFMDERGMRPFELRMAGSYSSVERFVNAFEKLERVYEIHRGRAVRPSVCIVLSLSSQENYIAADGCLVLSVHRLASWEEYLLGIPQPVWQDCVQKHQAWRVGLAPLLQERKRKLVRLADVLGFFRVTVESEVGGKQDWQELLLQRLLKEEPAIRKTMKKYNLMSDLLKKRGEIRFLEHLYSSTVSASQMVNNNNNNNNASSGRKEIGFRISGDGKVYFNQSIMNTGQILKVLKDNWKRIETFQKEHDRAVTALERLSRTIPVDFSIDTNWKIREEGNLVHCLDTFTKSMKGSEMQLQSLLQKLLYSNEHNVTKSLQQQQIKKRMVWIVSDKFDILPTGVMFIPYDVDFKSISDFLLQIGK</sequence>
<dbReference type="EMBL" id="LR877159">
    <property type="protein sequence ID" value="CAD2219869.1"/>
    <property type="molecule type" value="Genomic_DNA"/>
</dbReference>
<reference evidence="1 2" key="1">
    <citation type="submission" date="2020-08" db="EMBL/GenBank/DDBJ databases">
        <authorList>
            <person name="Newling K."/>
            <person name="Davey J."/>
            <person name="Forrester S."/>
        </authorList>
    </citation>
    <scope>NUCLEOTIDE SEQUENCE [LARGE SCALE GENOMIC DNA]</scope>
    <source>
        <strain evidence="2">Crithidia deanei Carvalho (ATCC PRA-265)</strain>
    </source>
</reference>
<dbReference type="OrthoDB" id="277651at2759"/>
<proteinExistence type="predicted"/>
<evidence type="ECO:0000313" key="2">
    <source>
        <dbReference type="Proteomes" id="UP000515908"/>
    </source>
</evidence>
<dbReference type="CDD" id="cd22991">
    <property type="entry name" value="mt-LAF23-like"/>
    <property type="match status" value="1"/>
</dbReference>
<accession>A0A7G2CKE2</accession>
<protein>
    <submittedName>
        <fullName evidence="1">Uncharacterized protein</fullName>
    </submittedName>
</protein>
<organism evidence="1 2">
    <name type="scientific">Angomonas deanei</name>
    <dbReference type="NCBI Taxonomy" id="59799"/>
    <lineage>
        <taxon>Eukaryota</taxon>
        <taxon>Discoba</taxon>
        <taxon>Euglenozoa</taxon>
        <taxon>Kinetoplastea</taxon>
        <taxon>Metakinetoplastina</taxon>
        <taxon>Trypanosomatida</taxon>
        <taxon>Trypanosomatidae</taxon>
        <taxon>Strigomonadinae</taxon>
        <taxon>Angomonas</taxon>
    </lineage>
</organism>
<dbReference type="Proteomes" id="UP000515908">
    <property type="component" value="Chromosome 15"/>
</dbReference>
<evidence type="ECO:0000313" key="1">
    <source>
        <dbReference type="EMBL" id="CAD2219869.1"/>
    </source>
</evidence>